<proteinExistence type="predicted"/>
<dbReference type="KEGG" id="gma:AciX8_2514"/>
<feature type="domain" description="Peptidase M56" evidence="2">
    <location>
        <begin position="21"/>
        <end position="298"/>
    </location>
</feature>
<dbReference type="CDD" id="cd07341">
    <property type="entry name" value="M56_BlaR1_MecR1_like"/>
    <property type="match status" value="1"/>
</dbReference>
<evidence type="ECO:0000313" key="3">
    <source>
        <dbReference type="EMBL" id="AEU36829.1"/>
    </source>
</evidence>
<dbReference type="InterPro" id="IPR017801">
    <property type="entry name" value="DUF3738"/>
</dbReference>
<keyword evidence="1" id="KW-1133">Transmembrane helix</keyword>
<dbReference type="OrthoDB" id="101623at2"/>
<dbReference type="EMBL" id="CP003130">
    <property type="protein sequence ID" value="AEU36829.1"/>
    <property type="molecule type" value="Genomic_DNA"/>
</dbReference>
<keyword evidence="4" id="KW-1185">Reference proteome</keyword>
<dbReference type="InterPro" id="IPR052173">
    <property type="entry name" value="Beta-lactam_resp_regulator"/>
</dbReference>
<feature type="transmembrane region" description="Helical" evidence="1">
    <location>
        <begin position="45"/>
        <end position="65"/>
    </location>
</feature>
<dbReference type="STRING" id="682795.AciX8_2514"/>
<dbReference type="Proteomes" id="UP000007113">
    <property type="component" value="Chromosome"/>
</dbReference>
<keyword evidence="1" id="KW-0472">Membrane</keyword>
<accession>G8NZ93</accession>
<dbReference type="InterPro" id="IPR008756">
    <property type="entry name" value="Peptidase_M56"/>
</dbReference>
<evidence type="ECO:0000259" key="2">
    <source>
        <dbReference type="Pfam" id="PF05569"/>
    </source>
</evidence>
<sequence>MMLSSFWNEMRTAALVNHLWQSTVIVLMAWLLTLALRNNHARMRYWVWMISSLKFLVPFSLLIVAGESLRARMATPIQQPAFADVMEQFTQPFAQTAASATATSSVAVHAGTASAAALTHTEVWPLILLAVWLCGALAIVFSWARSWWKVRAIVRASTQTTLLGDLPVLSSPNLLEPGVFGIVRPVLLLPKGIDERLTPPQFGTIIAHEMCHIRRRDNLTAAIHMIVETLFWFHPAVWWIKARLLDERERACDEAVLQSGNDAPLYAESILSVCKFYVESPLACVSGITGADLKRRIVRIMTEQAVRKLDFGRKLLLGIAAIVAVTTPVIFGLVHIKHVQAQTTTENATGITGTWQGTLTGNRDLRTVFKISKNDGKLKAVMYSIDQDARPMSSSSVALDDSTFKAEWFFGKYEGKLSADGKSIVGTWSQGPTPRPLTLVRATTETAWEIPAFVPRKAMAADADPSFDVATIKPNNSGSPNVQSIGFNGHAVISNNASLVDLICFAYHLQAKQVVGAPDWSDKDRYDIEATVNVEGDPDTKQLQTVFQKLLVDRFQVKFHHDKRELSAFVLTAGKDGPKLTPTQFPGPGGGFGLRPAPGGVTIPVVNFTMAQFADALQMVVVDRPVVDQTGISGKYDFNLTFAPDDSQFKGHLPIPITKASEGAEEAPGFFEAIQRLGLKLEAKKTATDVLVLDRIEKPSAN</sequence>
<dbReference type="RefSeq" id="WP_014265707.1">
    <property type="nucleotide sequence ID" value="NC_016631.1"/>
</dbReference>
<dbReference type="HOGENOM" id="CLU_428818_0_0_0"/>
<dbReference type="PANTHER" id="PTHR34978">
    <property type="entry name" value="POSSIBLE SENSOR-TRANSDUCER PROTEIN BLAR"/>
    <property type="match status" value="1"/>
</dbReference>
<dbReference type="NCBIfam" id="TIGR03435">
    <property type="entry name" value="Soli_TIGR03435"/>
    <property type="match status" value="1"/>
</dbReference>
<keyword evidence="1" id="KW-0812">Transmembrane</keyword>
<reference evidence="3 4" key="1">
    <citation type="submission" date="2011-11" db="EMBL/GenBank/DDBJ databases">
        <title>Complete sequence of Granulicella mallensis MP5ACTX8.</title>
        <authorList>
            <consortium name="US DOE Joint Genome Institute"/>
            <person name="Lucas S."/>
            <person name="Copeland A."/>
            <person name="Lapidus A."/>
            <person name="Cheng J.-F."/>
            <person name="Goodwin L."/>
            <person name="Pitluck S."/>
            <person name="Peters L."/>
            <person name="Lu M."/>
            <person name="Detter J.C."/>
            <person name="Han C."/>
            <person name="Tapia R."/>
            <person name="Land M."/>
            <person name="Hauser L."/>
            <person name="Kyrpides N."/>
            <person name="Ivanova N."/>
            <person name="Mikhailova N."/>
            <person name="Pagani I."/>
            <person name="Rawat S."/>
            <person name="Mannisto M."/>
            <person name="Haggblom M."/>
            <person name="Woyke T."/>
        </authorList>
    </citation>
    <scope>NUCLEOTIDE SEQUENCE [LARGE SCALE GENOMIC DNA]</scope>
    <source>
        <strain evidence="4">ATCC BAA-1857 / DSM 23137 / MP5ACTX8</strain>
    </source>
</reference>
<organism evidence="3 4">
    <name type="scientific">Granulicella mallensis (strain ATCC BAA-1857 / DSM 23137 / MP5ACTX8)</name>
    <dbReference type="NCBI Taxonomy" id="682795"/>
    <lineage>
        <taxon>Bacteria</taxon>
        <taxon>Pseudomonadati</taxon>
        <taxon>Acidobacteriota</taxon>
        <taxon>Terriglobia</taxon>
        <taxon>Terriglobales</taxon>
        <taxon>Acidobacteriaceae</taxon>
        <taxon>Granulicella</taxon>
    </lineage>
</organism>
<dbReference type="AlphaFoldDB" id="G8NZ93"/>
<protein>
    <recommendedName>
        <fullName evidence="2">Peptidase M56 domain-containing protein</fullName>
    </recommendedName>
</protein>
<evidence type="ECO:0000256" key="1">
    <source>
        <dbReference type="SAM" id="Phobius"/>
    </source>
</evidence>
<name>G8NZ93_GRAMM</name>
<dbReference type="eggNOG" id="COG4219">
    <property type="taxonomic scope" value="Bacteria"/>
</dbReference>
<dbReference type="Pfam" id="PF12543">
    <property type="entry name" value="DUF3738"/>
    <property type="match status" value="1"/>
</dbReference>
<feature type="transmembrane region" description="Helical" evidence="1">
    <location>
        <begin position="123"/>
        <end position="144"/>
    </location>
</feature>
<feature type="transmembrane region" description="Helical" evidence="1">
    <location>
        <begin position="315"/>
        <end position="336"/>
    </location>
</feature>
<gene>
    <name evidence="3" type="ordered locus">AciX8_2514</name>
</gene>
<dbReference type="Pfam" id="PF05569">
    <property type="entry name" value="Peptidase_M56"/>
    <property type="match status" value="1"/>
</dbReference>
<evidence type="ECO:0000313" key="4">
    <source>
        <dbReference type="Proteomes" id="UP000007113"/>
    </source>
</evidence>
<dbReference type="PANTHER" id="PTHR34978:SF3">
    <property type="entry name" value="SLR0241 PROTEIN"/>
    <property type="match status" value="1"/>
</dbReference>
<feature type="transmembrane region" description="Helical" evidence="1">
    <location>
        <begin position="20"/>
        <end position="38"/>
    </location>
</feature>